<proteinExistence type="predicted"/>
<name>A0A6C0HEG8_9ZZZZ</name>
<reference evidence="1" key="1">
    <citation type="journal article" date="2020" name="Nature">
        <title>Giant virus diversity and host interactions through global metagenomics.</title>
        <authorList>
            <person name="Schulz F."/>
            <person name="Roux S."/>
            <person name="Paez-Espino D."/>
            <person name="Jungbluth S."/>
            <person name="Walsh D.A."/>
            <person name="Denef V.J."/>
            <person name="McMahon K.D."/>
            <person name="Konstantinidis K.T."/>
            <person name="Eloe-Fadrosh E.A."/>
            <person name="Kyrpides N.C."/>
            <person name="Woyke T."/>
        </authorList>
    </citation>
    <scope>NUCLEOTIDE SEQUENCE</scope>
    <source>
        <strain evidence="1">GVMAG-M-3300023179-92</strain>
    </source>
</reference>
<protein>
    <submittedName>
        <fullName evidence="1">Uncharacterized protein</fullName>
    </submittedName>
</protein>
<organism evidence="1">
    <name type="scientific">viral metagenome</name>
    <dbReference type="NCBI Taxonomy" id="1070528"/>
    <lineage>
        <taxon>unclassified sequences</taxon>
        <taxon>metagenomes</taxon>
        <taxon>organismal metagenomes</taxon>
    </lineage>
</organism>
<sequence>MFLFYSNNFTPRIFQTDYAAYWFMTYHALHNPGDKNFHVKVFFHNSKEENDKYISTTNWKYHGNHLTIKLKDNFREIFCESDGLSITGFKNVLLEDIINPDCFTTEIGIRNGYL</sequence>
<dbReference type="AlphaFoldDB" id="A0A6C0HEG8"/>
<evidence type="ECO:0000313" key="1">
    <source>
        <dbReference type="EMBL" id="QHT78770.1"/>
    </source>
</evidence>
<accession>A0A6C0HEG8</accession>
<dbReference type="EMBL" id="MN739937">
    <property type="protein sequence ID" value="QHT78770.1"/>
    <property type="molecule type" value="Genomic_DNA"/>
</dbReference>